<evidence type="ECO:0000313" key="6">
    <source>
        <dbReference type="EMBL" id="PJJ47981.1"/>
    </source>
</evidence>
<comment type="caution">
    <text evidence="6">The sequence shown here is derived from an EMBL/GenBank/DDBJ whole genome shotgun (WGS) entry which is preliminary data.</text>
</comment>
<dbReference type="PANTHER" id="PTHR12151:SF25">
    <property type="entry name" value="LINALOOL DEHYDRATASE_ISOMERASE DOMAIN-CONTAINING PROTEIN"/>
    <property type="match status" value="1"/>
</dbReference>
<dbReference type="InterPro" id="IPR003782">
    <property type="entry name" value="SCO1/SenC"/>
</dbReference>
<feature type="domain" description="Thioredoxin" evidence="5">
    <location>
        <begin position="53"/>
        <end position="215"/>
    </location>
</feature>
<dbReference type="EMBL" id="PGFA01000005">
    <property type="protein sequence ID" value="PJJ47981.1"/>
    <property type="molecule type" value="Genomic_DNA"/>
</dbReference>
<keyword evidence="4" id="KW-1015">Disulfide bond</keyword>
<feature type="binding site" evidence="3">
    <location>
        <position position="91"/>
    </location>
    <ligand>
        <name>Cu cation</name>
        <dbReference type="ChEBI" id="CHEBI:23378"/>
    </ligand>
</feature>
<feature type="binding site" evidence="3">
    <location>
        <position position="95"/>
    </location>
    <ligand>
        <name>Cu cation</name>
        <dbReference type="ChEBI" id="CHEBI:23378"/>
    </ligand>
</feature>
<dbReference type="PROSITE" id="PS51352">
    <property type="entry name" value="THIOREDOXIN_2"/>
    <property type="match status" value="1"/>
</dbReference>
<comment type="similarity">
    <text evidence="1">Belongs to the SCO1/2 family.</text>
</comment>
<dbReference type="Proteomes" id="UP000228535">
    <property type="component" value="Unassembled WGS sequence"/>
</dbReference>
<dbReference type="InterPro" id="IPR036249">
    <property type="entry name" value="Thioredoxin-like_sf"/>
</dbReference>
<accession>A0A2M9AQK0</accession>
<dbReference type="PANTHER" id="PTHR12151">
    <property type="entry name" value="ELECTRON TRANSPORT PROTIN SCO1/SENC FAMILY MEMBER"/>
    <property type="match status" value="1"/>
</dbReference>
<dbReference type="AlphaFoldDB" id="A0A2M9AQK0"/>
<gene>
    <name evidence="6" type="ORF">CLV45_4672</name>
</gene>
<dbReference type="InterPro" id="IPR013766">
    <property type="entry name" value="Thioredoxin_domain"/>
</dbReference>
<organism evidence="6 7">
    <name type="scientific">Hymenobacter chitinivorans DSM 11115</name>
    <dbReference type="NCBI Taxonomy" id="1121954"/>
    <lineage>
        <taxon>Bacteria</taxon>
        <taxon>Pseudomonadati</taxon>
        <taxon>Bacteroidota</taxon>
        <taxon>Cytophagia</taxon>
        <taxon>Cytophagales</taxon>
        <taxon>Hymenobacteraceae</taxon>
        <taxon>Hymenobacter</taxon>
    </lineage>
</organism>
<feature type="disulfide bond" description="Redox-active" evidence="4">
    <location>
        <begin position="91"/>
        <end position="95"/>
    </location>
</feature>
<evidence type="ECO:0000256" key="1">
    <source>
        <dbReference type="ARBA" id="ARBA00010996"/>
    </source>
</evidence>
<keyword evidence="2 3" id="KW-0186">Copper</keyword>
<dbReference type="RefSeq" id="WP_100338900.1">
    <property type="nucleotide sequence ID" value="NZ_PGFA01000005.1"/>
</dbReference>
<sequence length="224" mass="25336">MRPKQTLVLGLILLLPVLAFLFLKTFGTNRFALPTYLPDRVDSTLVGGEWQRDTVFHTLPDFRLPSQSGRVVSQQDVKGGLYVASFFFATCPGACPRVNSQLMRVQEKYRKEPRVKLVSFTVDPEHDSVAVLARYAEQYGAIAGKWFFLTGNKAELYRLATEEFRLPAPSGAAPGIVHSQNLYLVDRNHQVRGIYDGTKPREVERLITEISVLLYTYDHDKSGR</sequence>
<dbReference type="SUPFAM" id="SSF52833">
    <property type="entry name" value="Thioredoxin-like"/>
    <property type="match status" value="1"/>
</dbReference>
<dbReference type="CDD" id="cd02968">
    <property type="entry name" value="SCO"/>
    <property type="match status" value="1"/>
</dbReference>
<protein>
    <submittedName>
        <fullName evidence="6">Protein SCO1/2</fullName>
    </submittedName>
</protein>
<proteinExistence type="inferred from homology"/>
<keyword evidence="3" id="KW-0479">Metal-binding</keyword>
<evidence type="ECO:0000259" key="5">
    <source>
        <dbReference type="PROSITE" id="PS51352"/>
    </source>
</evidence>
<keyword evidence="7" id="KW-1185">Reference proteome</keyword>
<dbReference type="Gene3D" id="3.40.30.10">
    <property type="entry name" value="Glutaredoxin"/>
    <property type="match status" value="1"/>
</dbReference>
<evidence type="ECO:0000256" key="3">
    <source>
        <dbReference type="PIRSR" id="PIRSR603782-1"/>
    </source>
</evidence>
<dbReference type="Pfam" id="PF02630">
    <property type="entry name" value="SCO1-SenC"/>
    <property type="match status" value="1"/>
</dbReference>
<feature type="binding site" evidence="3">
    <location>
        <position position="178"/>
    </location>
    <ligand>
        <name>Cu cation</name>
        <dbReference type="ChEBI" id="CHEBI:23378"/>
    </ligand>
</feature>
<evidence type="ECO:0000256" key="2">
    <source>
        <dbReference type="ARBA" id="ARBA00023008"/>
    </source>
</evidence>
<evidence type="ECO:0000313" key="7">
    <source>
        <dbReference type="Proteomes" id="UP000228535"/>
    </source>
</evidence>
<dbReference type="GO" id="GO:0046872">
    <property type="term" value="F:metal ion binding"/>
    <property type="evidence" value="ECO:0007669"/>
    <property type="project" value="UniProtKB-KW"/>
</dbReference>
<name>A0A2M9AQK0_9BACT</name>
<evidence type="ECO:0000256" key="4">
    <source>
        <dbReference type="PIRSR" id="PIRSR603782-2"/>
    </source>
</evidence>
<dbReference type="OrthoDB" id="9811998at2"/>
<reference evidence="6 7" key="1">
    <citation type="submission" date="2017-11" db="EMBL/GenBank/DDBJ databases">
        <title>Genomic Encyclopedia of Archaeal and Bacterial Type Strains, Phase II (KMG-II): From Individual Species to Whole Genera.</title>
        <authorList>
            <person name="Goeker M."/>
        </authorList>
    </citation>
    <scope>NUCLEOTIDE SEQUENCE [LARGE SCALE GENOMIC DNA]</scope>
    <source>
        <strain evidence="6 7">DSM 11115</strain>
    </source>
</reference>